<dbReference type="Gene3D" id="3.90.25.10">
    <property type="entry name" value="UDP-galactose 4-epimerase, domain 1"/>
    <property type="match status" value="1"/>
</dbReference>
<evidence type="ECO:0000313" key="3">
    <source>
        <dbReference type="Proteomes" id="UP000245431"/>
    </source>
</evidence>
<name>A0A1D3K6C4_PSEVE</name>
<dbReference type="Pfam" id="PF05368">
    <property type="entry name" value="NmrA"/>
    <property type="match status" value="1"/>
</dbReference>
<reference evidence="3" key="1">
    <citation type="submission" date="2016-07" db="EMBL/GenBank/DDBJ databases">
        <authorList>
            <person name="Florea S."/>
            <person name="Webb J.S."/>
            <person name="Jaromczyk J."/>
            <person name="Schardl C.L."/>
        </authorList>
    </citation>
    <scope>NUCLEOTIDE SEQUENCE [LARGE SCALE GENOMIC DNA]</scope>
    <source>
        <strain evidence="3">1YdBTEX2</strain>
    </source>
</reference>
<dbReference type="SUPFAM" id="SSF51735">
    <property type="entry name" value="NAD(P)-binding Rossmann-fold domains"/>
    <property type="match status" value="1"/>
</dbReference>
<dbReference type="Gene3D" id="3.40.50.720">
    <property type="entry name" value="NAD(P)-binding Rossmann-like Domain"/>
    <property type="match status" value="1"/>
</dbReference>
<protein>
    <submittedName>
        <fullName evidence="2">NmrA family transcriptional regulator</fullName>
    </submittedName>
</protein>
<evidence type="ECO:0000313" key="2">
    <source>
        <dbReference type="EMBL" id="SBW83751.1"/>
    </source>
</evidence>
<sequence length="293" mass="32614">MTSPTILVTGASGFTGRRTVEILRQKKHAVRALVRTDDDRAAKLRQLGAEVVVADLLDLNAVRAALEGIKRAYFVYPIAPGLIEATAHFALAAKEAGVESVVNMSQISARRVAQSHAALNHYTAERVFDWSGLDMTHLRPTYFAQWLIYPHWRKHIVEHGEIRLPFGSGRHAPIAAEDQARLIAAILENPQSHKGRTYPLHGPVELNQQAIADEVGRVLGREIKYVAITLDQYRQELQSDGLQPFLIQHLLEVAKDYQNGVFEGEDSIIGEVTGQPPMTVQAFVTLHKELLTR</sequence>
<dbReference type="InterPro" id="IPR008030">
    <property type="entry name" value="NmrA-like"/>
</dbReference>
<feature type="domain" description="NmrA-like" evidence="1">
    <location>
        <begin position="4"/>
        <end position="243"/>
    </location>
</feature>
<dbReference type="InterPro" id="IPR036291">
    <property type="entry name" value="NAD(P)-bd_dom_sf"/>
</dbReference>
<gene>
    <name evidence="2" type="ORF">PVE_R1G5872</name>
</gene>
<dbReference type="PANTHER" id="PTHR43162:SF1">
    <property type="entry name" value="PRESTALK A DIFFERENTIATION PROTEIN A"/>
    <property type="match status" value="1"/>
</dbReference>
<dbReference type="AlphaFoldDB" id="A0A1D3K6C4"/>
<accession>A0A1D3K6C4</accession>
<organism evidence="2 3">
    <name type="scientific">Pseudomonas veronii 1YdBTEX2</name>
    <dbReference type="NCBI Taxonomy" id="1295141"/>
    <lineage>
        <taxon>Bacteria</taxon>
        <taxon>Pseudomonadati</taxon>
        <taxon>Pseudomonadota</taxon>
        <taxon>Gammaproteobacteria</taxon>
        <taxon>Pseudomonadales</taxon>
        <taxon>Pseudomonadaceae</taxon>
        <taxon>Pseudomonas</taxon>
    </lineage>
</organism>
<dbReference type="EMBL" id="LT599583">
    <property type="protein sequence ID" value="SBW83751.1"/>
    <property type="molecule type" value="Genomic_DNA"/>
</dbReference>
<dbReference type="PANTHER" id="PTHR43162">
    <property type="match status" value="1"/>
</dbReference>
<dbReference type="RefSeq" id="WP_017846014.1">
    <property type="nucleotide sequence ID" value="NZ_AOUH01000014.1"/>
</dbReference>
<dbReference type="InterPro" id="IPR051604">
    <property type="entry name" value="Ergot_Alk_Oxidoreductase"/>
</dbReference>
<dbReference type="Proteomes" id="UP000245431">
    <property type="component" value="Chromosome PVE_r1"/>
</dbReference>
<evidence type="ECO:0000259" key="1">
    <source>
        <dbReference type="Pfam" id="PF05368"/>
    </source>
</evidence>
<proteinExistence type="predicted"/>